<protein>
    <submittedName>
        <fullName evidence="4">D-alanyl-D-alanine carboxypeptidase/D-alanyl-D-alanine-endopeptidase (Penicillin-binding protein 4)</fullName>
        <ecNumber evidence="4">3.4.16.4</ecNumber>
        <ecNumber evidence="4">3.4.21.-</ecNumber>
    </submittedName>
</protein>
<dbReference type="AlphaFoldDB" id="A0A841AA87"/>
<comment type="caution">
    <text evidence="4">The sequence shown here is derived from an EMBL/GenBank/DDBJ whole genome shotgun (WGS) entry which is preliminary data.</text>
</comment>
<dbReference type="SUPFAM" id="SSF56601">
    <property type="entry name" value="beta-lactamase/transpeptidase-like"/>
    <property type="match status" value="1"/>
</dbReference>
<dbReference type="RefSeq" id="WP_246375180.1">
    <property type="nucleotide sequence ID" value="NZ_JACHLZ010000001.1"/>
</dbReference>
<evidence type="ECO:0000256" key="1">
    <source>
        <dbReference type="ARBA" id="ARBA00006096"/>
    </source>
</evidence>
<dbReference type="PANTHER" id="PTHR30023:SF0">
    <property type="entry name" value="PENICILLIN-SENSITIVE CARBOXYPEPTIDASE A"/>
    <property type="match status" value="1"/>
</dbReference>
<evidence type="ECO:0000256" key="2">
    <source>
        <dbReference type="ARBA" id="ARBA00022801"/>
    </source>
</evidence>
<dbReference type="GO" id="GO:0000270">
    <property type="term" value="P:peptidoglycan metabolic process"/>
    <property type="evidence" value="ECO:0007669"/>
    <property type="project" value="TreeGrafter"/>
</dbReference>
<evidence type="ECO:0000313" key="4">
    <source>
        <dbReference type="EMBL" id="MBB5831756.1"/>
    </source>
</evidence>
<dbReference type="GO" id="GO:0009002">
    <property type="term" value="F:serine-type D-Ala-D-Ala carboxypeptidase activity"/>
    <property type="evidence" value="ECO:0007669"/>
    <property type="project" value="UniProtKB-EC"/>
</dbReference>
<dbReference type="PANTHER" id="PTHR30023">
    <property type="entry name" value="D-ALANYL-D-ALANINE CARBOXYPEPTIDASE"/>
    <property type="match status" value="1"/>
</dbReference>
<dbReference type="EC" id="3.4.16.4" evidence="4"/>
<dbReference type="Pfam" id="PF02113">
    <property type="entry name" value="Peptidase_S13"/>
    <property type="match status" value="2"/>
</dbReference>
<reference evidence="4 5" key="1">
    <citation type="submission" date="2020-08" db="EMBL/GenBank/DDBJ databases">
        <title>Sequencing the genomes of 1000 actinobacteria strains.</title>
        <authorList>
            <person name="Klenk H.-P."/>
        </authorList>
    </citation>
    <scope>NUCLEOTIDE SEQUENCE [LARGE SCALE GENOMIC DNA]</scope>
    <source>
        <strain evidence="4 5">DSM 28796</strain>
    </source>
</reference>
<name>A0A841AA87_9MICO</name>
<dbReference type="PRINTS" id="PR00922">
    <property type="entry name" value="DADACBPTASE3"/>
</dbReference>
<comment type="similarity">
    <text evidence="1">Belongs to the peptidase S13 family.</text>
</comment>
<organism evidence="4 5">
    <name type="scientific">Brachybacterium aquaticum</name>
    <dbReference type="NCBI Taxonomy" id="1432564"/>
    <lineage>
        <taxon>Bacteria</taxon>
        <taxon>Bacillati</taxon>
        <taxon>Actinomycetota</taxon>
        <taxon>Actinomycetes</taxon>
        <taxon>Micrococcales</taxon>
        <taxon>Dermabacteraceae</taxon>
        <taxon>Brachybacterium</taxon>
    </lineage>
</organism>
<evidence type="ECO:0000313" key="5">
    <source>
        <dbReference type="Proteomes" id="UP000588158"/>
    </source>
</evidence>
<dbReference type="InterPro" id="IPR000667">
    <property type="entry name" value="Peptidase_S13"/>
</dbReference>
<dbReference type="GO" id="GO:0006508">
    <property type="term" value="P:proteolysis"/>
    <property type="evidence" value="ECO:0007669"/>
    <property type="project" value="InterPro"/>
</dbReference>
<keyword evidence="5" id="KW-1185">Reference proteome</keyword>
<dbReference type="EC" id="3.4.21.-" evidence="4"/>
<accession>A0A841AA87</accession>
<gene>
    <name evidence="4" type="ORF">HNR70_001569</name>
</gene>
<keyword evidence="4" id="KW-0645">Protease</keyword>
<keyword evidence="2 4" id="KW-0378">Hydrolase</keyword>
<evidence type="ECO:0000256" key="3">
    <source>
        <dbReference type="SAM" id="MobiDB-lite"/>
    </source>
</evidence>
<sequence>MVRRATERMWRLTAIVMCAAVPASFYVLGDLMDAFPGVLTIRSQEQGPQAGPRAVAEDWERVDPTEAADPVASSPAPLDPADLQARMDAKAELPVIAGNLAYSVVDSATGAVLAERSSGEALVPASTLKLLTAAAVLRTYTGDEVLVTRATVQDGVVTLVGGGDMTLTEDDLRDLAGQAAALATELGTSEVSLRLDDSHLVGGRNENWGSNGPEGGWVTPTASLALDEGWLDGEQYGPKSTDPAGDAAERFAALLGEAGLTVTGEITEAAAPDGAPAAEVASEPLSEIVRHTLLISDNTTAELLAHLVALADGVETTPAGAAAAVESEIRDLAAEAGLPETILDGLDLRDGSGLSRENRVPPALLAAVVAEASSGRTPVLEQILYDVPIAGLSGTLADRFDHGDTTEAAGIVRGKTGYLGGAATLAGVAVLPDGRTVGYSIVVHGFDGARADEARAAVDEVAVEMVQRD</sequence>
<dbReference type="EMBL" id="JACHLZ010000001">
    <property type="protein sequence ID" value="MBB5831756.1"/>
    <property type="molecule type" value="Genomic_DNA"/>
</dbReference>
<dbReference type="Gene3D" id="3.40.710.10">
    <property type="entry name" value="DD-peptidase/beta-lactamase superfamily"/>
    <property type="match status" value="2"/>
</dbReference>
<feature type="compositionally biased region" description="Basic and acidic residues" evidence="3">
    <location>
        <begin position="55"/>
        <end position="64"/>
    </location>
</feature>
<keyword evidence="4" id="KW-0121">Carboxypeptidase</keyword>
<proteinExistence type="inferred from homology"/>
<dbReference type="Proteomes" id="UP000588158">
    <property type="component" value="Unassembled WGS sequence"/>
</dbReference>
<feature type="region of interest" description="Disordered" evidence="3">
    <location>
        <begin position="46"/>
        <end position="80"/>
    </location>
</feature>
<dbReference type="InterPro" id="IPR012338">
    <property type="entry name" value="Beta-lactam/transpept-like"/>
</dbReference>